<evidence type="ECO:0000256" key="2">
    <source>
        <dbReference type="ARBA" id="ARBA00004613"/>
    </source>
</evidence>
<dbReference type="PIRSF" id="PIRSF000137">
    <property type="entry name" value="Alcohol_oxidase"/>
    <property type="match status" value="1"/>
</dbReference>
<keyword evidence="17" id="KW-0732">Signal</keyword>
<dbReference type="InterPro" id="IPR007867">
    <property type="entry name" value="GMC_OxRtase_C"/>
</dbReference>
<comment type="similarity">
    <text evidence="3">Belongs to the GMC oxidoreductase family.</text>
</comment>
<comment type="catalytic activity">
    <reaction evidence="14">
        <text>a pyranoside + acceptor = a pyranosid-3,4-diulose + reduced acceptor.</text>
        <dbReference type="EC" id="1.1.99.29"/>
    </reaction>
</comment>
<dbReference type="GO" id="GO:0050660">
    <property type="term" value="F:flavin adenine dinucleotide binding"/>
    <property type="evidence" value="ECO:0007669"/>
    <property type="project" value="InterPro"/>
</dbReference>
<dbReference type="InterPro" id="IPR000172">
    <property type="entry name" value="GMC_OxRdtase_N"/>
</dbReference>
<comment type="catalytic activity">
    <reaction evidence="11">
        <text>pyranose + acceptor = pyranos-2,3-diulose + reduced acceptor.</text>
        <dbReference type="EC" id="1.1.99.29"/>
    </reaction>
</comment>
<evidence type="ECO:0000256" key="12">
    <source>
        <dbReference type="ARBA" id="ARBA00034029"/>
    </source>
</evidence>
<dbReference type="InterPro" id="IPR012132">
    <property type="entry name" value="GMC_OxRdtase"/>
</dbReference>
<sequence length="604" mass="63794">MFSPTLLSFVLASLITPSLTATLNQPSQIKALTYDYIIVGGGTAGLVLANRLTEDPTVTVLVLEAGVSDQGLTNLQVPFLGPTLTPNTIVDWNYTVTPQPGMNGRSFAYPRGRVLGGSSSVNYLFHQFGTDEDWNRLASISGDIGWNWTNMKKYVQKHEKFVPPIDGHNTAGQFIPSLHGFNGEVSVSLPGNNQTIDPRVLATTKQLAEFPFNQDTSGGDHSLLGIGFLQSSAGGGVRSSSSTSYLANASNRPGLTVVVNAPVTKLLSTGNGKAKGTVAFRSVEFRASPATPAGAGTLTATARKEVILSAGTVGSAQILQLSGIGDPARLKSVNVNSLVANSDVGENLSDHTLLPNLFSVQGNLSFDGVLRSADLSQAAFEQWAQNKTGMFANNIVNNYGFARLPSNSPLLKPTDPAAGPKSPHFEMITSNVYFNPGIPMPPTGSFMTIVTVLSCPTSRGSIRIKSNNPTDAPQINPNYLSTAFDIGTMIESVKAIKRFIAAPAWKDYVIGPFGDAFAAATSDASIESYVRGLTTTIFHPVGTASMSSKAAKNGVVNPDLTVKGTEGLRVVDASVFPFVPSTHTQGPVYLLAERAADIIKQANQ</sequence>
<evidence type="ECO:0000256" key="9">
    <source>
        <dbReference type="ARBA" id="ARBA00024699"/>
    </source>
</evidence>
<feature type="domain" description="Glucose-methanol-choline oxidoreductase C-terminal" evidence="19">
    <location>
        <begin position="456"/>
        <end position="592"/>
    </location>
</feature>
<evidence type="ECO:0000256" key="15">
    <source>
        <dbReference type="PIRSR" id="PIRSR000137-1"/>
    </source>
</evidence>
<dbReference type="Pfam" id="PF00732">
    <property type="entry name" value="GMC_oxred_N"/>
    <property type="match status" value="1"/>
</dbReference>
<gene>
    <name evidence="20" type="ORF">D9613_012618</name>
</gene>
<comment type="catalytic activity">
    <reaction evidence="10">
        <text>pyranose + acceptor = pyranos-2-ulose + reduced acceptor.</text>
        <dbReference type="EC" id="1.1.99.29"/>
    </reaction>
</comment>
<comment type="caution">
    <text evidence="20">The sequence shown here is derived from an EMBL/GenBank/DDBJ whole genome shotgun (WGS) entry which is preliminary data.</text>
</comment>
<comment type="cofactor">
    <cofactor evidence="1 16">
        <name>FAD</name>
        <dbReference type="ChEBI" id="CHEBI:57692"/>
    </cofactor>
</comment>
<evidence type="ECO:0000313" key="20">
    <source>
        <dbReference type="EMBL" id="KAF4621579.1"/>
    </source>
</evidence>
<dbReference type="PANTHER" id="PTHR11552">
    <property type="entry name" value="GLUCOSE-METHANOL-CHOLINE GMC OXIDOREDUCTASE"/>
    <property type="match status" value="1"/>
</dbReference>
<comment type="catalytic activity">
    <reaction evidence="13">
        <text>a pyranoside + acceptor = a pyranosid-3-ulose + reduced acceptor.</text>
        <dbReference type="EC" id="1.1.99.29"/>
    </reaction>
</comment>
<dbReference type="Proteomes" id="UP000521872">
    <property type="component" value="Unassembled WGS sequence"/>
</dbReference>
<evidence type="ECO:0000259" key="19">
    <source>
        <dbReference type="Pfam" id="PF05199"/>
    </source>
</evidence>
<reference evidence="20 21" key="1">
    <citation type="submission" date="2019-12" db="EMBL/GenBank/DDBJ databases">
        <authorList>
            <person name="Floudas D."/>
            <person name="Bentzer J."/>
            <person name="Ahren D."/>
            <person name="Johansson T."/>
            <person name="Persson P."/>
            <person name="Tunlid A."/>
        </authorList>
    </citation>
    <scope>NUCLEOTIDE SEQUENCE [LARGE SCALE GENOMIC DNA]</scope>
    <source>
        <strain evidence="20 21">CBS 102.39</strain>
    </source>
</reference>
<feature type="active site" description="Proton acceptor" evidence="15">
    <location>
        <position position="583"/>
    </location>
</feature>
<dbReference type="GO" id="GO:0005576">
    <property type="term" value="C:extracellular region"/>
    <property type="evidence" value="ECO:0007669"/>
    <property type="project" value="UniProtKB-SubCell"/>
</dbReference>
<keyword evidence="8 16" id="KW-0274">FAD</keyword>
<dbReference type="InterPro" id="IPR036188">
    <property type="entry name" value="FAD/NAD-bd_sf"/>
</dbReference>
<dbReference type="SUPFAM" id="SSF51905">
    <property type="entry name" value="FAD/NAD(P)-binding domain"/>
    <property type="match status" value="1"/>
</dbReference>
<evidence type="ECO:0000256" key="13">
    <source>
        <dbReference type="ARBA" id="ARBA00034050"/>
    </source>
</evidence>
<evidence type="ECO:0000259" key="18">
    <source>
        <dbReference type="Pfam" id="PF00732"/>
    </source>
</evidence>
<feature type="binding site" evidence="16">
    <location>
        <position position="263"/>
    </location>
    <ligand>
        <name>FAD</name>
        <dbReference type="ChEBI" id="CHEBI:57692"/>
    </ligand>
</feature>
<keyword evidence="7" id="KW-0285">Flavoprotein</keyword>
<evidence type="ECO:0000256" key="1">
    <source>
        <dbReference type="ARBA" id="ARBA00001974"/>
    </source>
</evidence>
<dbReference type="Gene3D" id="3.30.560.10">
    <property type="entry name" value="Glucose Oxidase, domain 3"/>
    <property type="match status" value="1"/>
</dbReference>
<feature type="binding site" evidence="16">
    <location>
        <position position="114"/>
    </location>
    <ligand>
        <name>FAD</name>
        <dbReference type="ChEBI" id="CHEBI:57692"/>
    </ligand>
</feature>
<dbReference type="GO" id="GO:0033718">
    <property type="term" value="F:pyranose dehydrogenase (acceptor) activity"/>
    <property type="evidence" value="ECO:0007669"/>
    <property type="project" value="UniProtKB-EC"/>
</dbReference>
<comment type="catalytic activity">
    <reaction evidence="12">
        <text>pyranose + acceptor = pyranos-3-ulose + reduced acceptor.</text>
        <dbReference type="EC" id="1.1.99.29"/>
    </reaction>
</comment>
<name>A0A8H4R3D4_9AGAR</name>
<evidence type="ECO:0000256" key="3">
    <source>
        <dbReference type="ARBA" id="ARBA00010790"/>
    </source>
</evidence>
<keyword evidence="6" id="KW-0964">Secreted</keyword>
<evidence type="ECO:0000256" key="4">
    <source>
        <dbReference type="ARBA" id="ARBA00011245"/>
    </source>
</evidence>
<dbReference type="Gene3D" id="3.50.50.60">
    <property type="entry name" value="FAD/NAD(P)-binding domain"/>
    <property type="match status" value="1"/>
</dbReference>
<dbReference type="Pfam" id="PF05199">
    <property type="entry name" value="GMC_oxred_C"/>
    <property type="match status" value="1"/>
</dbReference>
<evidence type="ECO:0000256" key="14">
    <source>
        <dbReference type="ARBA" id="ARBA00034059"/>
    </source>
</evidence>
<evidence type="ECO:0000256" key="7">
    <source>
        <dbReference type="ARBA" id="ARBA00022630"/>
    </source>
</evidence>
<evidence type="ECO:0000256" key="5">
    <source>
        <dbReference type="ARBA" id="ARBA00013177"/>
    </source>
</evidence>
<dbReference type="SUPFAM" id="SSF54373">
    <property type="entry name" value="FAD-linked reductases, C-terminal domain"/>
    <property type="match status" value="1"/>
</dbReference>
<accession>A0A8H4R3D4</accession>
<organism evidence="20 21">
    <name type="scientific">Agrocybe pediades</name>
    <dbReference type="NCBI Taxonomy" id="84607"/>
    <lineage>
        <taxon>Eukaryota</taxon>
        <taxon>Fungi</taxon>
        <taxon>Dikarya</taxon>
        <taxon>Basidiomycota</taxon>
        <taxon>Agaricomycotina</taxon>
        <taxon>Agaricomycetes</taxon>
        <taxon>Agaricomycetidae</taxon>
        <taxon>Agaricales</taxon>
        <taxon>Agaricineae</taxon>
        <taxon>Strophariaceae</taxon>
        <taxon>Agrocybe</taxon>
    </lineage>
</organism>
<protein>
    <recommendedName>
        <fullName evidence="5">pyranose dehydrogenase (acceptor)</fullName>
        <ecNumber evidence="5">1.1.99.29</ecNumber>
    </recommendedName>
</protein>
<proteinExistence type="inferred from homology"/>
<evidence type="ECO:0000256" key="10">
    <source>
        <dbReference type="ARBA" id="ARBA00033986"/>
    </source>
</evidence>
<evidence type="ECO:0000256" key="17">
    <source>
        <dbReference type="SAM" id="SignalP"/>
    </source>
</evidence>
<feature type="signal peptide" evidence="17">
    <location>
        <begin position="1"/>
        <end position="20"/>
    </location>
</feature>
<evidence type="ECO:0000313" key="21">
    <source>
        <dbReference type="Proteomes" id="UP000521872"/>
    </source>
</evidence>
<comment type="function">
    <text evidence="9">Catalyzes the single-oxidation or sequential double oxidation reaction of carbohydrates primarily at carbon-2 and/or carbon-3 with the concomitant reduction of the flavin. The enzyme exhibits a broad sugar substrate specificity, oxidizing different aldopyranoses to the corresponding C-1, C-2, C-3 or C-1,2, C-2,3 and C-3,4 (di)dehydro sugars with substrate-specific regioselectivity. Accepts only a narrow range of electron acceptors such as substituted benzoquinones and complexed metal ions and reacts extremely slowly with O(2) as acceptor. May play a role in the natural recycling of plant matter by oxidizing all major monosaccharides in lignocellulose and by reducing quinone compounds or reactive radical species generated during lignin depolymerization.</text>
</comment>
<evidence type="ECO:0000256" key="8">
    <source>
        <dbReference type="ARBA" id="ARBA00022827"/>
    </source>
</evidence>
<feature type="active site" description="Proton donor" evidence="15">
    <location>
        <position position="539"/>
    </location>
</feature>
<evidence type="ECO:0000256" key="11">
    <source>
        <dbReference type="ARBA" id="ARBA00034010"/>
    </source>
</evidence>
<feature type="domain" description="Glucose-methanol-choline oxidoreductase N-terminal" evidence="18">
    <location>
        <begin position="34"/>
        <end position="352"/>
    </location>
</feature>
<evidence type="ECO:0000256" key="6">
    <source>
        <dbReference type="ARBA" id="ARBA00022525"/>
    </source>
</evidence>
<dbReference type="EMBL" id="JAACJL010000006">
    <property type="protein sequence ID" value="KAF4621579.1"/>
    <property type="molecule type" value="Genomic_DNA"/>
</dbReference>
<evidence type="ECO:0000256" key="16">
    <source>
        <dbReference type="PIRSR" id="PIRSR000137-2"/>
    </source>
</evidence>
<keyword evidence="21" id="KW-1185">Reference proteome</keyword>
<comment type="subcellular location">
    <subcellularLocation>
        <location evidence="2">Secreted</location>
    </subcellularLocation>
</comment>
<dbReference type="EC" id="1.1.99.29" evidence="5"/>
<feature type="chain" id="PRO_5034849216" description="pyranose dehydrogenase (acceptor)" evidence="17">
    <location>
        <begin position="21"/>
        <end position="604"/>
    </location>
</feature>
<dbReference type="AlphaFoldDB" id="A0A8H4R3D4"/>
<dbReference type="PANTHER" id="PTHR11552:SF147">
    <property type="entry name" value="CHOLINE DEHYDROGENASE, MITOCHONDRIAL"/>
    <property type="match status" value="1"/>
</dbReference>
<comment type="subunit">
    <text evidence="4">Monomer.</text>
</comment>